<dbReference type="EMBL" id="CAFBLQ010000008">
    <property type="protein sequence ID" value="CAB4859481.1"/>
    <property type="molecule type" value="Genomic_DNA"/>
</dbReference>
<gene>
    <name evidence="2" type="ORF">UFOPK3423_00149</name>
</gene>
<reference evidence="2" key="1">
    <citation type="submission" date="2020-05" db="EMBL/GenBank/DDBJ databases">
        <authorList>
            <person name="Chiriac C."/>
            <person name="Salcher M."/>
            <person name="Ghai R."/>
            <person name="Kavagutti S V."/>
        </authorList>
    </citation>
    <scope>NUCLEOTIDE SEQUENCE</scope>
</reference>
<evidence type="ECO:0000256" key="1">
    <source>
        <dbReference type="SAM" id="MobiDB-lite"/>
    </source>
</evidence>
<sequence length="224" mass="24216">MPVEGQRSEARCEDRPADPVDHDVDAASAGELAYLSCKRFGIGSYHVARAVSAGALTLVIGRRDADHLGAERRAELDAERAETARRSVDEDGHPGSDTPESMHGVPGRDPLREDGCCLRSSEPIEHREDMIEGRDDMIGVAAAVLHEDDHARAGRRPVGRPFENHAGDLGAGDEAQRLITPVFPAANHGVGEVHADRLNLHQHLPDPAFRAGLLPPGHDLRRSE</sequence>
<dbReference type="AlphaFoldDB" id="A0A6J7CNT6"/>
<accession>A0A6J7CNT6</accession>
<name>A0A6J7CNT6_9ZZZZ</name>
<proteinExistence type="predicted"/>
<feature type="compositionally biased region" description="Basic and acidic residues" evidence="1">
    <location>
        <begin position="71"/>
        <end position="94"/>
    </location>
</feature>
<organism evidence="2">
    <name type="scientific">freshwater metagenome</name>
    <dbReference type="NCBI Taxonomy" id="449393"/>
    <lineage>
        <taxon>unclassified sequences</taxon>
        <taxon>metagenomes</taxon>
        <taxon>ecological metagenomes</taxon>
    </lineage>
</organism>
<evidence type="ECO:0000313" key="2">
    <source>
        <dbReference type="EMBL" id="CAB4859481.1"/>
    </source>
</evidence>
<feature type="region of interest" description="Disordered" evidence="1">
    <location>
        <begin position="71"/>
        <end position="116"/>
    </location>
</feature>
<feature type="region of interest" description="Disordered" evidence="1">
    <location>
        <begin position="1"/>
        <end position="22"/>
    </location>
</feature>
<protein>
    <submittedName>
        <fullName evidence="2">Unannotated protein</fullName>
    </submittedName>
</protein>